<evidence type="ECO:0000256" key="2">
    <source>
        <dbReference type="ARBA" id="ARBA00012076"/>
    </source>
</evidence>
<comment type="catalytic activity">
    <reaction evidence="4">
        <text>a (3S)-3-hydroxyacyl-CoA = a (2E)-enoyl-CoA + H2O</text>
        <dbReference type="Rhea" id="RHEA:16105"/>
        <dbReference type="ChEBI" id="CHEBI:15377"/>
        <dbReference type="ChEBI" id="CHEBI:57318"/>
        <dbReference type="ChEBI" id="CHEBI:58856"/>
        <dbReference type="EC" id="4.2.1.17"/>
    </reaction>
</comment>
<evidence type="ECO:0000256" key="5">
    <source>
        <dbReference type="ARBA" id="ARBA00023717"/>
    </source>
</evidence>
<organism evidence="7 8">
    <name type="scientific">Microbacterium thalassium</name>
    <dbReference type="NCBI Taxonomy" id="362649"/>
    <lineage>
        <taxon>Bacteria</taxon>
        <taxon>Bacillati</taxon>
        <taxon>Actinomycetota</taxon>
        <taxon>Actinomycetes</taxon>
        <taxon>Micrococcales</taxon>
        <taxon>Microbacteriaceae</taxon>
        <taxon>Microbacterium</taxon>
    </lineage>
</organism>
<dbReference type="AlphaFoldDB" id="A0A7X0KTX4"/>
<dbReference type="InterPro" id="IPR001753">
    <property type="entry name" value="Enoyl-CoA_hydra/iso"/>
</dbReference>
<evidence type="ECO:0000256" key="3">
    <source>
        <dbReference type="ARBA" id="ARBA00023239"/>
    </source>
</evidence>
<evidence type="ECO:0000256" key="1">
    <source>
        <dbReference type="ARBA" id="ARBA00005254"/>
    </source>
</evidence>
<dbReference type="InterPro" id="IPR014748">
    <property type="entry name" value="Enoyl-CoA_hydra_C"/>
</dbReference>
<dbReference type="EC" id="4.2.1.17" evidence="2"/>
<comment type="caution">
    <text evidence="7">The sequence shown here is derived from an EMBL/GenBank/DDBJ whole genome shotgun (WGS) entry which is preliminary data.</text>
</comment>
<dbReference type="PANTHER" id="PTHR43802">
    <property type="entry name" value="ENOYL-COA HYDRATASE"/>
    <property type="match status" value="1"/>
</dbReference>
<reference evidence="7 8" key="1">
    <citation type="submission" date="2020-08" db="EMBL/GenBank/DDBJ databases">
        <title>Sequencing the genomes of 1000 actinobacteria strains.</title>
        <authorList>
            <person name="Klenk H.-P."/>
        </authorList>
    </citation>
    <scope>NUCLEOTIDE SEQUENCE [LARGE SCALE GENOMIC DNA]</scope>
    <source>
        <strain evidence="7 8">DSM 12511</strain>
    </source>
</reference>
<dbReference type="FunFam" id="3.90.226.10:FF:000009">
    <property type="entry name" value="Carnitinyl-CoA dehydratase"/>
    <property type="match status" value="1"/>
</dbReference>
<dbReference type="PANTHER" id="PTHR43802:SF1">
    <property type="entry name" value="IP11341P-RELATED"/>
    <property type="match status" value="1"/>
</dbReference>
<dbReference type="InterPro" id="IPR018376">
    <property type="entry name" value="Enoyl-CoA_hyd/isom_CS"/>
</dbReference>
<name>A0A7X0KTX4_9MICO</name>
<dbReference type="RefSeq" id="WP_184749757.1">
    <property type="nucleotide sequence ID" value="NZ_BAAAJR010000003.1"/>
</dbReference>
<dbReference type="GO" id="GO:0004300">
    <property type="term" value="F:enoyl-CoA hydratase activity"/>
    <property type="evidence" value="ECO:0007669"/>
    <property type="project" value="UniProtKB-EC"/>
</dbReference>
<evidence type="ECO:0000313" key="8">
    <source>
        <dbReference type="Proteomes" id="UP000537775"/>
    </source>
</evidence>
<evidence type="ECO:0000256" key="4">
    <source>
        <dbReference type="ARBA" id="ARBA00023709"/>
    </source>
</evidence>
<protein>
    <recommendedName>
        <fullName evidence="2">enoyl-CoA hydratase</fullName>
        <ecNumber evidence="2">4.2.1.17</ecNumber>
    </recommendedName>
</protein>
<accession>A0A7X0KTX4</accession>
<dbReference type="Gene3D" id="1.10.12.10">
    <property type="entry name" value="Lyase 2-enoyl-coa Hydratase, Chain A, domain 2"/>
    <property type="match status" value="1"/>
</dbReference>
<comment type="similarity">
    <text evidence="1 6">Belongs to the enoyl-CoA hydratase/isomerase family.</text>
</comment>
<dbReference type="Proteomes" id="UP000537775">
    <property type="component" value="Unassembled WGS sequence"/>
</dbReference>
<dbReference type="Pfam" id="PF00378">
    <property type="entry name" value="ECH_1"/>
    <property type="match status" value="1"/>
</dbReference>
<evidence type="ECO:0000256" key="6">
    <source>
        <dbReference type="RuleBase" id="RU003707"/>
    </source>
</evidence>
<proteinExistence type="inferred from homology"/>
<dbReference type="CDD" id="cd06558">
    <property type="entry name" value="crotonase-like"/>
    <property type="match status" value="1"/>
</dbReference>
<keyword evidence="3 7" id="KW-0456">Lyase</keyword>
<gene>
    <name evidence="7" type="ORF">HD594_000826</name>
</gene>
<dbReference type="Gene3D" id="3.90.226.10">
    <property type="entry name" value="2-enoyl-CoA Hydratase, Chain A, domain 1"/>
    <property type="match status" value="1"/>
</dbReference>
<sequence>MTHEITAPVRYDVVEQVAIVRIDRPEARNAINAAVSSAVGDALERADADPDVRAIVVTGVDDVFSAGADLKALAQGLSLDSPEHPEWGFAGIARHWIHKPLIAAVNGPALGGGAEIALACDLIVASDSAVFGLPEVRWGLFAAAGGVLRLPQHIGVRRTLELALTGDPIDAATALEWGIVNRVVPADRVLDEAVLLAGRIARNAPLSVRESKRVIHATLSDGSVWGQDWRTSTVWDESQRAMDLTFASDDGHEGMRAFAERRTPVWGQTTLTP</sequence>
<comment type="catalytic activity">
    <reaction evidence="5">
        <text>a 4-saturated-(3S)-3-hydroxyacyl-CoA = a (3E)-enoyl-CoA + H2O</text>
        <dbReference type="Rhea" id="RHEA:20724"/>
        <dbReference type="ChEBI" id="CHEBI:15377"/>
        <dbReference type="ChEBI" id="CHEBI:58521"/>
        <dbReference type="ChEBI" id="CHEBI:137480"/>
        <dbReference type="EC" id="4.2.1.17"/>
    </reaction>
</comment>
<evidence type="ECO:0000313" key="7">
    <source>
        <dbReference type="EMBL" id="MBB6390513.1"/>
    </source>
</evidence>
<dbReference type="SUPFAM" id="SSF52096">
    <property type="entry name" value="ClpP/crotonase"/>
    <property type="match status" value="1"/>
</dbReference>
<dbReference type="PROSITE" id="PS00166">
    <property type="entry name" value="ENOYL_COA_HYDRATASE"/>
    <property type="match status" value="1"/>
</dbReference>
<keyword evidence="8" id="KW-1185">Reference proteome</keyword>
<dbReference type="EMBL" id="JACHML010000001">
    <property type="protein sequence ID" value="MBB6390513.1"/>
    <property type="molecule type" value="Genomic_DNA"/>
</dbReference>
<dbReference type="InterPro" id="IPR029045">
    <property type="entry name" value="ClpP/crotonase-like_dom_sf"/>
</dbReference>